<feature type="domain" description="POTRA" evidence="11">
    <location>
        <begin position="194"/>
        <end position="280"/>
    </location>
</feature>
<reference evidence="12 13" key="1">
    <citation type="submission" date="2019-03" db="EMBL/GenBank/DDBJ databases">
        <title>Genomic Encyclopedia of Type Strains, Phase IV (KMG-IV): sequencing the most valuable type-strain genomes for metagenomic binning, comparative biology and taxonomic classification.</title>
        <authorList>
            <person name="Goeker M."/>
        </authorList>
    </citation>
    <scope>NUCLEOTIDE SEQUENCE [LARGE SCALE GENOMIC DNA]</scope>
    <source>
        <strain evidence="12 13">DSM 2781</strain>
    </source>
</reference>
<organism evidence="12 13">
    <name type="scientific">Rhodovulum adriaticum</name>
    <name type="common">Rhodopseudomonas adriatica</name>
    <dbReference type="NCBI Taxonomy" id="35804"/>
    <lineage>
        <taxon>Bacteria</taxon>
        <taxon>Pseudomonadati</taxon>
        <taxon>Pseudomonadota</taxon>
        <taxon>Alphaproteobacteria</taxon>
        <taxon>Rhodobacterales</taxon>
        <taxon>Paracoccaceae</taxon>
        <taxon>Rhodovulum</taxon>
    </lineage>
</organism>
<evidence type="ECO:0000259" key="11">
    <source>
        <dbReference type="PROSITE" id="PS51779"/>
    </source>
</evidence>
<dbReference type="PROSITE" id="PS51779">
    <property type="entry name" value="POTRA"/>
    <property type="match status" value="4"/>
</dbReference>
<name>A0A4R2NUS3_RHOAD</name>
<dbReference type="GO" id="GO:0009279">
    <property type="term" value="C:cell outer membrane"/>
    <property type="evidence" value="ECO:0007669"/>
    <property type="project" value="UniProtKB-SubCell"/>
</dbReference>
<keyword evidence="7 8" id="KW-0998">Cell outer membrane</keyword>
<evidence type="ECO:0000256" key="10">
    <source>
        <dbReference type="SAM" id="Phobius"/>
    </source>
</evidence>
<keyword evidence="3 8" id="KW-0812">Transmembrane</keyword>
<dbReference type="RefSeq" id="WP_132601063.1">
    <property type="nucleotide sequence ID" value="NZ_NRRP01000006.1"/>
</dbReference>
<evidence type="ECO:0000256" key="7">
    <source>
        <dbReference type="ARBA" id="ARBA00023237"/>
    </source>
</evidence>
<evidence type="ECO:0000256" key="6">
    <source>
        <dbReference type="ARBA" id="ARBA00023136"/>
    </source>
</evidence>
<keyword evidence="10" id="KW-1133">Transmembrane helix</keyword>
<dbReference type="InterPro" id="IPR023707">
    <property type="entry name" value="OM_assembly_BamA"/>
</dbReference>
<comment type="subunit">
    <text evidence="8">Part of the Bam complex.</text>
</comment>
<dbReference type="GO" id="GO:0043165">
    <property type="term" value="P:Gram-negative-bacterium-type cell outer membrane assembly"/>
    <property type="evidence" value="ECO:0007669"/>
    <property type="project" value="UniProtKB-UniRule"/>
</dbReference>
<dbReference type="Gene3D" id="2.40.160.50">
    <property type="entry name" value="membrane protein fhac: a member of the omp85/tpsb transporter family"/>
    <property type="match status" value="1"/>
</dbReference>
<evidence type="ECO:0000256" key="4">
    <source>
        <dbReference type="ARBA" id="ARBA00022729"/>
    </source>
</evidence>
<dbReference type="InterPro" id="IPR000184">
    <property type="entry name" value="Bac_surfAg_D15"/>
</dbReference>
<sequence>MNLYHDAEHAGNGVIRHVATAITIIVFFSVFSALTLTPKAALAQSYSFSSVQVEGNARVDAATIVSYAGIARGETVSAARLNDAYRSIVESGLFESVELQPRGGTLVIKVVEYPTINVIAFEGNRRIKDDDLAGIVQSQSRRVYSPSVAEADAASITAAYEQSGRLAATVTPKIIRRSDNRVDLVFEIVEGKVVEIERISFVGNRNFSDSRLRRALGTKQAGLLRALISRDTFVADRIEFDKQVLRDFYMSRGFVDFEVLSVTPELTRSRDAYLVTFTIREGQRFSFGKITTVSDLPEIDPAEYQDAVRIRTGSVYTPTTIEGAVTRLERLALRQGLNFIRVEPRITRNDRTLELDVEFAVVRGERLFVERIDIEGNSTTLDRVIRRQFRTVEGDPFNPREIRQAADRIRALGFFSSTDVSAREGTAPDQMIVDVDVEEQPTGSVSVGLSYSAASGAGATLGFSESNFLGRGQLLSASISTGVDDVSSQLVFAEPAFLGRDLTFAFAAYYTETDDQDSESYDTRNISVSPSFEFPLSESTRLQLRYTVGESTIDNYTGTSNLIRTETNTTDPGPPVVVYGNGSGKSSLSYSKLGYTFSFDTEDRALNPNNRYMLSLSQDYAGLGGDMEFIETAFKAIAQTAVMNEDLRLRAEFEAGALAMLGGQDSRVAERYFLNGKIRGFEGNGLGPRDLATGDALGGNTYAVLRLDTRFPLGLPEEYGIEGGFFADFGSVWDLDNPLGNDDGFYLRAVLGFAIYWDTPLGPLRFNFTDAVQRESYDKEQTFDLTLSTEF</sequence>
<dbReference type="PIRSF" id="PIRSF006076">
    <property type="entry name" value="OM_assembly_OMP85"/>
    <property type="match status" value="1"/>
</dbReference>
<dbReference type="Pfam" id="PF07244">
    <property type="entry name" value="POTRA"/>
    <property type="match status" value="4"/>
</dbReference>
<evidence type="ECO:0000256" key="5">
    <source>
        <dbReference type="ARBA" id="ARBA00022737"/>
    </source>
</evidence>
<keyword evidence="6 8" id="KW-0472">Membrane</keyword>
<keyword evidence="2 8" id="KW-1134">Transmembrane beta strand</keyword>
<accession>A0A4R2NUS3</accession>
<dbReference type="PANTHER" id="PTHR12815">
    <property type="entry name" value="SORTING AND ASSEMBLY MACHINERY SAMM50 PROTEIN FAMILY MEMBER"/>
    <property type="match status" value="1"/>
</dbReference>
<evidence type="ECO:0000256" key="8">
    <source>
        <dbReference type="HAMAP-Rule" id="MF_01430"/>
    </source>
</evidence>
<evidence type="ECO:0000256" key="2">
    <source>
        <dbReference type="ARBA" id="ARBA00022452"/>
    </source>
</evidence>
<dbReference type="NCBIfam" id="TIGR03303">
    <property type="entry name" value="OM_YaeT"/>
    <property type="match status" value="1"/>
</dbReference>
<gene>
    <name evidence="8" type="primary">bamA</name>
    <name evidence="12" type="ORF">EV656_10337</name>
</gene>
<dbReference type="GO" id="GO:0051205">
    <property type="term" value="P:protein insertion into membrane"/>
    <property type="evidence" value="ECO:0007669"/>
    <property type="project" value="UniProtKB-UniRule"/>
</dbReference>
<dbReference type="AlphaFoldDB" id="A0A4R2NUS3"/>
<evidence type="ECO:0000256" key="1">
    <source>
        <dbReference type="ARBA" id="ARBA00004370"/>
    </source>
</evidence>
<keyword evidence="5 8" id="KW-0677">Repeat</keyword>
<proteinExistence type="inferred from homology"/>
<dbReference type="PANTHER" id="PTHR12815:SF23">
    <property type="entry name" value="OUTER MEMBRANE PROTEIN ASSEMBLY FACTOR BAMA"/>
    <property type="match status" value="1"/>
</dbReference>
<evidence type="ECO:0000256" key="9">
    <source>
        <dbReference type="NCBIfam" id="TIGR03303"/>
    </source>
</evidence>
<dbReference type="InterPro" id="IPR039910">
    <property type="entry name" value="D15-like"/>
</dbReference>
<protein>
    <recommendedName>
        <fullName evidence="8 9">Outer membrane protein assembly factor BamA</fullName>
    </recommendedName>
</protein>
<dbReference type="Gene3D" id="3.10.20.310">
    <property type="entry name" value="membrane protein fhac"/>
    <property type="match status" value="5"/>
</dbReference>
<evidence type="ECO:0000313" key="12">
    <source>
        <dbReference type="EMBL" id="TCP25288.1"/>
    </source>
</evidence>
<dbReference type="InterPro" id="IPR034746">
    <property type="entry name" value="POTRA"/>
</dbReference>
<keyword evidence="13" id="KW-1185">Reference proteome</keyword>
<evidence type="ECO:0000256" key="3">
    <source>
        <dbReference type="ARBA" id="ARBA00022692"/>
    </source>
</evidence>
<feature type="domain" description="POTRA" evidence="11">
    <location>
        <begin position="367"/>
        <end position="440"/>
    </location>
</feature>
<dbReference type="Proteomes" id="UP000295733">
    <property type="component" value="Unassembled WGS sequence"/>
</dbReference>
<dbReference type="OrthoDB" id="9803054at2"/>
<comment type="function">
    <text evidence="8">Part of the outer membrane protein assembly complex, which is involved in assembly and insertion of beta-barrel proteins into the outer membrane.</text>
</comment>
<keyword evidence="4 8" id="KW-0732">Signal</keyword>
<dbReference type="HAMAP" id="MF_01430">
    <property type="entry name" value="OM_assembly_BamA"/>
    <property type="match status" value="1"/>
</dbReference>
<dbReference type="InterPro" id="IPR010827">
    <property type="entry name" value="BamA/TamA_POTRA"/>
</dbReference>
<feature type="domain" description="POTRA" evidence="11">
    <location>
        <begin position="46"/>
        <end position="113"/>
    </location>
</feature>
<feature type="transmembrane region" description="Helical" evidence="10">
    <location>
        <begin position="14"/>
        <end position="36"/>
    </location>
</feature>
<dbReference type="EMBL" id="SLXL01000003">
    <property type="protein sequence ID" value="TCP25288.1"/>
    <property type="molecule type" value="Genomic_DNA"/>
</dbReference>
<comment type="caution">
    <text evidence="12">The sequence shown here is derived from an EMBL/GenBank/DDBJ whole genome shotgun (WGS) entry which is preliminary data.</text>
</comment>
<comment type="subcellular location">
    <subcellularLocation>
        <location evidence="8">Cell outer membrane</location>
    </subcellularLocation>
    <subcellularLocation>
        <location evidence="1">Membrane</location>
    </subcellularLocation>
</comment>
<evidence type="ECO:0000313" key="13">
    <source>
        <dbReference type="Proteomes" id="UP000295733"/>
    </source>
</evidence>
<dbReference type="Pfam" id="PF01103">
    <property type="entry name" value="Omp85"/>
    <property type="match status" value="1"/>
</dbReference>
<comment type="similarity">
    <text evidence="8">Belongs to the BamA family.</text>
</comment>
<feature type="domain" description="POTRA" evidence="11">
    <location>
        <begin position="114"/>
        <end position="191"/>
    </location>
</feature>